<dbReference type="InterPro" id="IPR039426">
    <property type="entry name" value="TonB-dep_rcpt-like"/>
</dbReference>
<dbReference type="Gene3D" id="2.60.40.1120">
    <property type="entry name" value="Carboxypeptidase-like, regulatory domain"/>
    <property type="match status" value="1"/>
</dbReference>
<feature type="domain" description="TonB-dependent receptor plug" evidence="12">
    <location>
        <begin position="116"/>
        <end position="223"/>
    </location>
</feature>
<feature type="signal peptide" evidence="10">
    <location>
        <begin position="1"/>
        <end position="22"/>
    </location>
</feature>
<keyword evidence="10" id="KW-0732">Signal</keyword>
<dbReference type="RefSeq" id="WP_106461993.1">
    <property type="nucleotide sequence ID" value="NZ_PXOQ01000006.1"/>
</dbReference>
<evidence type="ECO:0000259" key="11">
    <source>
        <dbReference type="Pfam" id="PF00593"/>
    </source>
</evidence>
<dbReference type="GO" id="GO:0009279">
    <property type="term" value="C:cell outer membrane"/>
    <property type="evidence" value="ECO:0007669"/>
    <property type="project" value="UniProtKB-SubCell"/>
</dbReference>
<evidence type="ECO:0000256" key="1">
    <source>
        <dbReference type="ARBA" id="ARBA00004571"/>
    </source>
</evidence>
<keyword evidence="4 8" id="KW-0812">Transmembrane</keyword>
<keyword evidence="3 8" id="KW-1134">Transmembrane beta strand</keyword>
<dbReference type="InterPro" id="IPR008969">
    <property type="entry name" value="CarboxyPept-like_regulatory"/>
</dbReference>
<evidence type="ECO:0000256" key="3">
    <source>
        <dbReference type="ARBA" id="ARBA00022452"/>
    </source>
</evidence>
<name>A0A2T1NG17_9FLAO</name>
<dbReference type="Gene3D" id="2.40.170.20">
    <property type="entry name" value="TonB-dependent receptor, beta-barrel domain"/>
    <property type="match status" value="1"/>
</dbReference>
<reference evidence="13 14" key="1">
    <citation type="submission" date="2018-03" db="EMBL/GenBank/DDBJ databases">
        <title>Mesoflavibacter sp. HG37 and Mesoflavibacter sp. HG96 sp.nov., two marine bacteria isolated from seawater of Western Pacific Ocean.</title>
        <authorList>
            <person name="Cheng H."/>
            <person name="Wu Y.-H."/>
            <person name="Guo L.-L."/>
            <person name="Xu X.-W."/>
        </authorList>
    </citation>
    <scope>NUCLEOTIDE SEQUENCE [LARGE SCALE GENOMIC DNA]</scope>
    <source>
        <strain evidence="13 14">KCTC 32269</strain>
    </source>
</reference>
<organism evidence="13 14">
    <name type="scientific">Aurantibacter aestuarii</name>
    <dbReference type="NCBI Taxonomy" id="1266046"/>
    <lineage>
        <taxon>Bacteria</taxon>
        <taxon>Pseudomonadati</taxon>
        <taxon>Bacteroidota</taxon>
        <taxon>Flavobacteriia</taxon>
        <taxon>Flavobacteriales</taxon>
        <taxon>Flavobacteriaceae</taxon>
        <taxon>Aurantibacter</taxon>
    </lineage>
</organism>
<dbReference type="Proteomes" id="UP000238426">
    <property type="component" value="Unassembled WGS sequence"/>
</dbReference>
<dbReference type="EMBL" id="PXOQ01000006">
    <property type="protein sequence ID" value="PSG91700.1"/>
    <property type="molecule type" value="Genomic_DNA"/>
</dbReference>
<evidence type="ECO:0000256" key="5">
    <source>
        <dbReference type="ARBA" id="ARBA00023077"/>
    </source>
</evidence>
<keyword evidence="14" id="KW-1185">Reference proteome</keyword>
<dbReference type="SUPFAM" id="SSF56935">
    <property type="entry name" value="Porins"/>
    <property type="match status" value="1"/>
</dbReference>
<evidence type="ECO:0000259" key="12">
    <source>
        <dbReference type="Pfam" id="PF07715"/>
    </source>
</evidence>
<dbReference type="OrthoDB" id="9768177at2"/>
<dbReference type="InterPro" id="IPR012910">
    <property type="entry name" value="Plug_dom"/>
</dbReference>
<evidence type="ECO:0000256" key="6">
    <source>
        <dbReference type="ARBA" id="ARBA00023136"/>
    </source>
</evidence>
<evidence type="ECO:0000256" key="7">
    <source>
        <dbReference type="ARBA" id="ARBA00023237"/>
    </source>
</evidence>
<evidence type="ECO:0000256" key="8">
    <source>
        <dbReference type="PROSITE-ProRule" id="PRU01360"/>
    </source>
</evidence>
<comment type="caution">
    <text evidence="13">The sequence shown here is derived from an EMBL/GenBank/DDBJ whole genome shotgun (WGS) entry which is preliminary data.</text>
</comment>
<sequence>MKTKFSGILTLFLAFVVQLTFAQEKTISGVVTDDNGLPLPAATVLVKGTTNGTSTDFDGNYSITANTGDVLQFSYVGYATMEQPVGASNTISVSLVADNELEEVVVTALGIKRKESELTSSTQNVKAEELTQASNPNVVQSLTGKVSGLQINTTNNGVNPTSKVTLRGNSSITGNNGALVVIDGVISSLGVLNNLPPDIIASANVLKGQQGAALYGAQAANGVIIVTTKGGGNKEKVEVTFNSSTEFQVVNFVPQRQTKYGQGWNGEHVSYENGGWGPEFDGSLQPVGLPQADGTYKVFPYESLGNDHIKDFFKTGTTFQNSVTVNGGDESGNVLLSLSNVDTEFVVEDDVLNRTTAFFKANKKFGNWTADGAVTYYTRKQSTTSSGLFTDLLQTASNIPVTEFSQPLNQFHWTSYYQSPYWLRENVRNNNRGQYFNAVGSLTYKINDNINLLYRANITTVSSDNLSYTNAYTDELQIGGGDHTTQSRLDISDTGSRSYYGDFLANFNYDLSSNFTFGANVGFNSQDNRSTFTAVGGDNLTIPGFYNISNVTGQPSVSNNETRQKQYSVLGNFDLGFKDYLFLNLTARNDWISTLNVDAGNESFFYPSAGLSFIPTKAFENIKGNTINFLKVYANYSKVGRSSVDPYDINDTYVQPGGFAYGGLNSFIPSRSVVDPLIQNEFLKTVEAGFNAGFFKDRLTLDFAIYNSKTENGQLTTTPSFSSGISSATINIGEFETKGFEIDLGFTPIDNKEIGLKWSNRVSFETNKTIINKLDGQQDQVALQSFNAVGIFAQVGEEFPLIKGTAYERDDQGRVLIDPTTGNPLKTSEFQNLGVNNPDYILGLNSQLTFKGFRLSATMDYRTGHQFWAGNKDWLSWSGHLVESAENGRRGFIFPNSAINVGTAANPVYEANNSVITGGTTYTSFLNYYSNEYRDVTENFVLDATAFKVRELALSYSFNGDMLKNMKIKGLTLGVYARNPFVVLPKENRDYHDPEFANSSGNGSGLAVTGQYPATKTFGANLNLTF</sequence>
<dbReference type="Pfam" id="PF00593">
    <property type="entry name" value="TonB_dep_Rec_b-barrel"/>
    <property type="match status" value="1"/>
</dbReference>
<evidence type="ECO:0000313" key="14">
    <source>
        <dbReference type="Proteomes" id="UP000238426"/>
    </source>
</evidence>
<gene>
    <name evidence="13" type="ORF">C7H52_00885</name>
</gene>
<dbReference type="Gene3D" id="2.170.130.10">
    <property type="entry name" value="TonB-dependent receptor, plug domain"/>
    <property type="match status" value="1"/>
</dbReference>
<dbReference type="InterPro" id="IPR000531">
    <property type="entry name" value="Beta-barrel_TonB"/>
</dbReference>
<keyword evidence="6 8" id="KW-0472">Membrane</keyword>
<dbReference type="InterPro" id="IPR036942">
    <property type="entry name" value="Beta-barrel_TonB_sf"/>
</dbReference>
<evidence type="ECO:0000256" key="2">
    <source>
        <dbReference type="ARBA" id="ARBA00022448"/>
    </source>
</evidence>
<evidence type="ECO:0000256" key="9">
    <source>
        <dbReference type="RuleBase" id="RU003357"/>
    </source>
</evidence>
<evidence type="ECO:0000256" key="10">
    <source>
        <dbReference type="SAM" id="SignalP"/>
    </source>
</evidence>
<evidence type="ECO:0000256" key="4">
    <source>
        <dbReference type="ARBA" id="ARBA00022692"/>
    </source>
</evidence>
<dbReference type="SUPFAM" id="SSF49464">
    <property type="entry name" value="Carboxypeptidase regulatory domain-like"/>
    <property type="match status" value="1"/>
</dbReference>
<proteinExistence type="inferred from homology"/>
<keyword evidence="2 8" id="KW-0813">Transport</keyword>
<dbReference type="Pfam" id="PF13715">
    <property type="entry name" value="CarbopepD_reg_2"/>
    <property type="match status" value="1"/>
</dbReference>
<dbReference type="Pfam" id="PF07715">
    <property type="entry name" value="Plug"/>
    <property type="match status" value="1"/>
</dbReference>
<dbReference type="AlphaFoldDB" id="A0A2T1NG17"/>
<comment type="subcellular location">
    <subcellularLocation>
        <location evidence="1 8">Cell outer membrane</location>
        <topology evidence="1 8">Multi-pass membrane protein</topology>
    </subcellularLocation>
</comment>
<accession>A0A2T1NG17</accession>
<dbReference type="InterPro" id="IPR037066">
    <property type="entry name" value="Plug_dom_sf"/>
</dbReference>
<comment type="similarity">
    <text evidence="8 9">Belongs to the TonB-dependent receptor family.</text>
</comment>
<dbReference type="PROSITE" id="PS52016">
    <property type="entry name" value="TONB_DEPENDENT_REC_3"/>
    <property type="match status" value="1"/>
</dbReference>
<protein>
    <submittedName>
        <fullName evidence="13">SusC/RagA family TonB-linked outer membrane protein</fullName>
    </submittedName>
</protein>
<keyword evidence="5 9" id="KW-0798">TonB box</keyword>
<dbReference type="InterPro" id="IPR023996">
    <property type="entry name" value="TonB-dep_OMP_SusC/RagA"/>
</dbReference>
<feature type="domain" description="TonB-dependent receptor-like beta-barrel" evidence="11">
    <location>
        <begin position="414"/>
        <end position="977"/>
    </location>
</feature>
<feature type="chain" id="PRO_5015442686" evidence="10">
    <location>
        <begin position="23"/>
        <end position="1026"/>
    </location>
</feature>
<evidence type="ECO:0000313" key="13">
    <source>
        <dbReference type="EMBL" id="PSG91700.1"/>
    </source>
</evidence>
<dbReference type="FunFam" id="2.60.40.1120:FF:000003">
    <property type="entry name" value="Outer membrane protein Omp121"/>
    <property type="match status" value="1"/>
</dbReference>
<dbReference type="NCBIfam" id="TIGR04056">
    <property type="entry name" value="OMP_RagA_SusC"/>
    <property type="match status" value="1"/>
</dbReference>
<keyword evidence="7 8" id="KW-0998">Cell outer membrane</keyword>